<dbReference type="PANTHER" id="PTHR46580:SF2">
    <property type="entry name" value="MAM DOMAIN-CONTAINING PROTEIN"/>
    <property type="match status" value="1"/>
</dbReference>
<evidence type="ECO:0000256" key="1">
    <source>
        <dbReference type="ARBA" id="ARBA00022729"/>
    </source>
</evidence>
<dbReference type="STRING" id="408074.SAMN05660909_04320"/>
<sequence>MIRRLSAGILILSGLVACQQPPKGKVLADKYCTSCHMAVTPDMLDKKTWTDHVLPNMALRLGIRVWSGNQYYPPMPGDKPAAISIDDWNTLVAYFKDNAPDKLPEAKAPAYKNDWANFELKIPKFTDSAFEAATTMVSFYPENGAILTSNGENMLTRWNNKLEAEHTWKLPSPAVAALYKTDSAGHTETILTEIGNIRALDASAGIITRLDVNDTASKQKDIMAFFKRPVSTLEADFNKDGLNDLLVCAFGHNQGGLYQLRQMPDHSYKQLPVWEIPGAIHAETGDFNNDGFTDIMALFAAGDEGIWLFENDGKGEFKSRNLLRFPPLYGSTSFQLADMNGDGKLDILYTCGDNADYSMVLKPYHGIYVYINKGDWKFDLGWKFPVNGCTKAVAADFNGDGKLDIASIAFFADFKNRPAEKFLYFEADPKTLNFTAHAIPVEKEGRWISMDVKDYDKDGDPDIVLGNYAAGFLILDQYKPDWKEYQPFIVLENKYGK</sequence>
<dbReference type="AlphaFoldDB" id="A0A1H4FDK3"/>
<dbReference type="Gene3D" id="2.130.10.130">
    <property type="entry name" value="Integrin alpha, N-terminal"/>
    <property type="match status" value="2"/>
</dbReference>
<proteinExistence type="predicted"/>
<evidence type="ECO:0000313" key="3">
    <source>
        <dbReference type="Proteomes" id="UP000199656"/>
    </source>
</evidence>
<dbReference type="PANTHER" id="PTHR46580">
    <property type="entry name" value="SENSOR KINASE-RELATED"/>
    <property type="match status" value="1"/>
</dbReference>
<dbReference type="Proteomes" id="UP000199656">
    <property type="component" value="Unassembled WGS sequence"/>
</dbReference>
<dbReference type="InterPro" id="IPR013517">
    <property type="entry name" value="FG-GAP"/>
</dbReference>
<dbReference type="InterPro" id="IPR028994">
    <property type="entry name" value="Integrin_alpha_N"/>
</dbReference>
<dbReference type="EMBL" id="FNRL01000024">
    <property type="protein sequence ID" value="SEA95335.1"/>
    <property type="molecule type" value="Genomic_DNA"/>
</dbReference>
<dbReference type="OrthoDB" id="1391917at2"/>
<dbReference type="SUPFAM" id="SSF46626">
    <property type="entry name" value="Cytochrome c"/>
    <property type="match status" value="1"/>
</dbReference>
<name>A0A1H4FDK3_9BACT</name>
<reference evidence="3" key="1">
    <citation type="submission" date="2016-10" db="EMBL/GenBank/DDBJ databases">
        <authorList>
            <person name="Varghese N."/>
            <person name="Submissions S."/>
        </authorList>
    </citation>
    <scope>NUCLEOTIDE SEQUENCE [LARGE SCALE GENOMIC DNA]</scope>
    <source>
        <strain evidence="3">DSM 23920</strain>
    </source>
</reference>
<evidence type="ECO:0000313" key="2">
    <source>
        <dbReference type="EMBL" id="SEA95335.1"/>
    </source>
</evidence>
<dbReference type="RefSeq" id="WP_089764112.1">
    <property type="nucleotide sequence ID" value="NZ_BKAT01000043.1"/>
</dbReference>
<organism evidence="2 3">
    <name type="scientific">Chitinophaga terrae</name>
    <name type="common">ex Kim and Jung 2007</name>
    <dbReference type="NCBI Taxonomy" id="408074"/>
    <lineage>
        <taxon>Bacteria</taxon>
        <taxon>Pseudomonadati</taxon>
        <taxon>Bacteroidota</taxon>
        <taxon>Chitinophagia</taxon>
        <taxon>Chitinophagales</taxon>
        <taxon>Chitinophagaceae</taxon>
        <taxon>Chitinophaga</taxon>
    </lineage>
</organism>
<gene>
    <name evidence="2" type="ORF">SAMN05660909_04320</name>
</gene>
<dbReference type="GO" id="GO:0009055">
    <property type="term" value="F:electron transfer activity"/>
    <property type="evidence" value="ECO:0007669"/>
    <property type="project" value="InterPro"/>
</dbReference>
<dbReference type="PROSITE" id="PS51257">
    <property type="entry name" value="PROKAR_LIPOPROTEIN"/>
    <property type="match status" value="1"/>
</dbReference>
<keyword evidence="1" id="KW-0732">Signal</keyword>
<keyword evidence="3" id="KW-1185">Reference proteome</keyword>
<protein>
    <submittedName>
        <fullName evidence="2">Repeat domain-containing protein</fullName>
    </submittedName>
</protein>
<dbReference type="SUPFAM" id="SSF69318">
    <property type="entry name" value="Integrin alpha N-terminal domain"/>
    <property type="match status" value="1"/>
</dbReference>
<dbReference type="Pfam" id="PF13517">
    <property type="entry name" value="FG-GAP_3"/>
    <property type="match status" value="2"/>
</dbReference>
<dbReference type="GO" id="GO:0020037">
    <property type="term" value="F:heme binding"/>
    <property type="evidence" value="ECO:0007669"/>
    <property type="project" value="InterPro"/>
</dbReference>
<accession>A0A1H4FDK3</accession>
<dbReference type="InterPro" id="IPR036909">
    <property type="entry name" value="Cyt_c-like_dom_sf"/>
</dbReference>